<keyword evidence="3" id="KW-1185">Reference proteome</keyword>
<keyword evidence="1" id="KW-0472">Membrane</keyword>
<accession>A0A1M5W0G2</accession>
<sequence>MKSSIKIIVLVLYFFTFNYLTSVFEIPRNIYFIIFGFPIMLSGMLTIMYIFRDKK</sequence>
<dbReference type="EMBL" id="FQXD01000014">
    <property type="protein sequence ID" value="SHH80704.1"/>
    <property type="molecule type" value="Genomic_DNA"/>
</dbReference>
<evidence type="ECO:0000256" key="1">
    <source>
        <dbReference type="SAM" id="Phobius"/>
    </source>
</evidence>
<reference evidence="3" key="1">
    <citation type="submission" date="2016-11" db="EMBL/GenBank/DDBJ databases">
        <authorList>
            <person name="Varghese N."/>
            <person name="Submissions S."/>
        </authorList>
    </citation>
    <scope>NUCLEOTIDE SEQUENCE [LARGE SCALE GENOMIC DNA]</scope>
    <source>
        <strain evidence="3">CGMCC 1.6496</strain>
    </source>
</reference>
<dbReference type="Proteomes" id="UP000184079">
    <property type="component" value="Unassembled WGS sequence"/>
</dbReference>
<name>A0A1M5W0G2_9BACI</name>
<gene>
    <name evidence="2" type="ORF">SAMN05421807_11459</name>
</gene>
<feature type="transmembrane region" description="Helical" evidence="1">
    <location>
        <begin position="30"/>
        <end position="51"/>
    </location>
</feature>
<proteinExistence type="predicted"/>
<organism evidence="2 3">
    <name type="scientific">Virgibacillus chiguensis</name>
    <dbReference type="NCBI Taxonomy" id="411959"/>
    <lineage>
        <taxon>Bacteria</taxon>
        <taxon>Bacillati</taxon>
        <taxon>Bacillota</taxon>
        <taxon>Bacilli</taxon>
        <taxon>Bacillales</taxon>
        <taxon>Bacillaceae</taxon>
        <taxon>Virgibacillus</taxon>
    </lineage>
</organism>
<keyword evidence="1" id="KW-1133">Transmembrane helix</keyword>
<evidence type="ECO:0000313" key="2">
    <source>
        <dbReference type="EMBL" id="SHH80704.1"/>
    </source>
</evidence>
<dbReference type="AlphaFoldDB" id="A0A1M5W0G2"/>
<protein>
    <recommendedName>
        <fullName evidence="4">Group-specific protein</fullName>
    </recommendedName>
</protein>
<keyword evidence="1" id="KW-0812">Transmembrane</keyword>
<feature type="transmembrane region" description="Helical" evidence="1">
    <location>
        <begin position="7"/>
        <end position="24"/>
    </location>
</feature>
<evidence type="ECO:0000313" key="3">
    <source>
        <dbReference type="Proteomes" id="UP000184079"/>
    </source>
</evidence>
<evidence type="ECO:0008006" key="4">
    <source>
        <dbReference type="Google" id="ProtNLM"/>
    </source>
</evidence>